<protein>
    <recommendedName>
        <fullName evidence="7">Selenoprotein P N-terminal domain-containing protein</fullName>
    </recommendedName>
</protein>
<keyword evidence="4" id="KW-0712">Selenocysteine</keyword>
<accession>A0A433UC21</accession>
<evidence type="ECO:0000256" key="1">
    <source>
        <dbReference type="ARBA" id="ARBA00004613"/>
    </source>
</evidence>
<dbReference type="InterPro" id="IPR037941">
    <property type="entry name" value="SeP"/>
</dbReference>
<dbReference type="EMBL" id="RQTK01000013">
    <property type="protein sequence ID" value="RUS91348.1"/>
    <property type="molecule type" value="Genomic_DNA"/>
</dbReference>
<feature type="domain" description="Selenoprotein P N-terminal" evidence="7">
    <location>
        <begin position="27"/>
        <end position="180"/>
    </location>
</feature>
<name>A0A433UC21_ELYCH</name>
<dbReference type="GO" id="GO:0001887">
    <property type="term" value="P:selenium compound metabolic process"/>
    <property type="evidence" value="ECO:0007669"/>
    <property type="project" value="TreeGrafter"/>
</dbReference>
<dbReference type="STRING" id="188477.A0A433UC21"/>
<feature type="signal peptide" evidence="6">
    <location>
        <begin position="1"/>
        <end position="23"/>
    </location>
</feature>
<reference evidence="8 9" key="1">
    <citation type="submission" date="2019-01" db="EMBL/GenBank/DDBJ databases">
        <title>A draft genome assembly of the solar-powered sea slug Elysia chlorotica.</title>
        <authorList>
            <person name="Cai H."/>
            <person name="Li Q."/>
            <person name="Fang X."/>
            <person name="Li J."/>
            <person name="Curtis N.E."/>
            <person name="Altenburger A."/>
            <person name="Shibata T."/>
            <person name="Feng M."/>
            <person name="Maeda T."/>
            <person name="Schwartz J.A."/>
            <person name="Shigenobu S."/>
            <person name="Lundholm N."/>
            <person name="Nishiyama T."/>
            <person name="Yang H."/>
            <person name="Hasebe M."/>
            <person name="Li S."/>
            <person name="Pierce S.K."/>
            <person name="Wang J."/>
        </authorList>
    </citation>
    <scope>NUCLEOTIDE SEQUENCE [LARGE SCALE GENOMIC DNA]</scope>
    <source>
        <strain evidence="8">EC2010</strain>
        <tissue evidence="8">Whole organism of an adult</tissue>
    </source>
</reference>
<proteinExistence type="predicted"/>
<organism evidence="8 9">
    <name type="scientific">Elysia chlorotica</name>
    <name type="common">Eastern emerald elysia</name>
    <name type="synonym">Sea slug</name>
    <dbReference type="NCBI Taxonomy" id="188477"/>
    <lineage>
        <taxon>Eukaryota</taxon>
        <taxon>Metazoa</taxon>
        <taxon>Spiralia</taxon>
        <taxon>Lophotrochozoa</taxon>
        <taxon>Mollusca</taxon>
        <taxon>Gastropoda</taxon>
        <taxon>Heterobranchia</taxon>
        <taxon>Euthyneura</taxon>
        <taxon>Panpulmonata</taxon>
        <taxon>Sacoglossa</taxon>
        <taxon>Placobranchoidea</taxon>
        <taxon>Plakobranchidae</taxon>
        <taxon>Elysia</taxon>
    </lineage>
</organism>
<comment type="caution">
    <text evidence="8">The sequence shown here is derived from an EMBL/GenBank/DDBJ whole genome shotgun (WGS) entry which is preliminary data.</text>
</comment>
<evidence type="ECO:0000313" key="9">
    <source>
        <dbReference type="Proteomes" id="UP000271974"/>
    </source>
</evidence>
<gene>
    <name evidence="8" type="ORF">EGW08_000865</name>
</gene>
<dbReference type="OrthoDB" id="6134775at2759"/>
<dbReference type="PANTHER" id="PTHR10105">
    <property type="entry name" value="SELENOPROTEIN P"/>
    <property type="match status" value="1"/>
</dbReference>
<dbReference type="GO" id="GO:0008430">
    <property type="term" value="F:selenium binding"/>
    <property type="evidence" value="ECO:0007669"/>
    <property type="project" value="InterPro"/>
</dbReference>
<evidence type="ECO:0000256" key="2">
    <source>
        <dbReference type="ARBA" id="ARBA00022525"/>
    </source>
</evidence>
<evidence type="ECO:0000259" key="7">
    <source>
        <dbReference type="Pfam" id="PF04592"/>
    </source>
</evidence>
<evidence type="ECO:0000313" key="8">
    <source>
        <dbReference type="EMBL" id="RUS91348.1"/>
    </source>
</evidence>
<sequence length="195" mass="22093">MTSGQLALLCLLGLTFTLKGVTSQARCSVPEWPSGIDGENPLQLHAGKVLLVALMQGYCRYCWIQAHNLERLRDHLHNRGFSDVEMILINGGGALSRINNETYAQYTNLTVYQDTANNTLFNLFGGEKDDFIIYDRCGQRVARLTRRFSYLGHTYTERALRAIHRGFSWCSCSLDPQTSRTRRSANNWMVPLANN</sequence>
<feature type="chain" id="PRO_5019177235" description="Selenoprotein P N-terminal domain-containing protein" evidence="6">
    <location>
        <begin position="24"/>
        <end position="195"/>
    </location>
</feature>
<evidence type="ECO:0000256" key="5">
    <source>
        <dbReference type="ARBA" id="ARBA00023180"/>
    </source>
</evidence>
<keyword evidence="2" id="KW-0964">Secreted</keyword>
<dbReference type="PANTHER" id="PTHR10105:SF2">
    <property type="entry name" value="AGAP003297-PA"/>
    <property type="match status" value="1"/>
</dbReference>
<dbReference type="InterPro" id="IPR007671">
    <property type="entry name" value="Selenoprotein-P_N"/>
</dbReference>
<keyword evidence="9" id="KW-1185">Reference proteome</keyword>
<dbReference type="Pfam" id="PF04592">
    <property type="entry name" value="SelP_N"/>
    <property type="match status" value="1"/>
</dbReference>
<dbReference type="AlphaFoldDB" id="A0A433UC21"/>
<keyword evidence="5" id="KW-0325">Glycoprotein</keyword>
<evidence type="ECO:0000256" key="6">
    <source>
        <dbReference type="SAM" id="SignalP"/>
    </source>
</evidence>
<dbReference type="Proteomes" id="UP000271974">
    <property type="component" value="Unassembled WGS sequence"/>
</dbReference>
<keyword evidence="3 6" id="KW-0732">Signal</keyword>
<comment type="subcellular location">
    <subcellularLocation>
        <location evidence="1">Secreted</location>
    </subcellularLocation>
</comment>
<evidence type="ECO:0000256" key="3">
    <source>
        <dbReference type="ARBA" id="ARBA00022729"/>
    </source>
</evidence>
<evidence type="ECO:0000256" key="4">
    <source>
        <dbReference type="ARBA" id="ARBA00022933"/>
    </source>
</evidence>
<dbReference type="GO" id="GO:0005576">
    <property type="term" value="C:extracellular region"/>
    <property type="evidence" value="ECO:0007669"/>
    <property type="project" value="UniProtKB-SubCell"/>
</dbReference>